<proteinExistence type="predicted"/>
<name>A0A837D7A9_9PSEU</name>
<dbReference type="AlphaFoldDB" id="A0A837D7A9"/>
<sequence length="67" mass="6933">MSVSVPMPMSVAVLVRKVVGSVGGCALLRLRDRGRCLPTAFPAVARRIVCCRTTSSGCVLSGIGGRT</sequence>
<organism evidence="1 2">
    <name type="scientific">Saccharomonospora viridis</name>
    <dbReference type="NCBI Taxonomy" id="1852"/>
    <lineage>
        <taxon>Bacteria</taxon>
        <taxon>Bacillati</taxon>
        <taxon>Actinomycetota</taxon>
        <taxon>Actinomycetes</taxon>
        <taxon>Pseudonocardiales</taxon>
        <taxon>Pseudonocardiaceae</taxon>
        <taxon>Saccharomonospora</taxon>
    </lineage>
</organism>
<comment type="caution">
    <text evidence="1">The sequence shown here is derived from an EMBL/GenBank/DDBJ whole genome shotgun (WGS) entry which is preliminary data.</text>
</comment>
<protein>
    <submittedName>
        <fullName evidence="1">Uncharacterized protein</fullName>
    </submittedName>
</protein>
<gene>
    <name evidence="1" type="ORF">MINT15_29000</name>
</gene>
<accession>A0A837D7A9</accession>
<evidence type="ECO:0000313" key="2">
    <source>
        <dbReference type="Proteomes" id="UP000030848"/>
    </source>
</evidence>
<dbReference type="Proteomes" id="UP000030848">
    <property type="component" value="Unassembled WGS sequence"/>
</dbReference>
<reference evidence="1 2" key="1">
    <citation type="submission" date="2014-10" db="EMBL/GenBank/DDBJ databases">
        <title>Genome sequence of Micropolyspora internatus JCM3315.</title>
        <authorList>
            <person name="Shin S.-K."/>
            <person name="Yi H."/>
        </authorList>
    </citation>
    <scope>NUCLEOTIDE SEQUENCE [LARGE SCALE GENOMIC DNA]</scope>
    <source>
        <strain evidence="1 2">JCM 3315</strain>
    </source>
</reference>
<evidence type="ECO:0000313" key="1">
    <source>
        <dbReference type="EMBL" id="KHF42698.1"/>
    </source>
</evidence>
<dbReference type="EMBL" id="JRZE01000006">
    <property type="protein sequence ID" value="KHF42698.1"/>
    <property type="molecule type" value="Genomic_DNA"/>
</dbReference>